<keyword evidence="1" id="KW-0812">Transmembrane</keyword>
<feature type="transmembrane region" description="Helical" evidence="1">
    <location>
        <begin position="267"/>
        <end position="287"/>
    </location>
</feature>
<dbReference type="PANTHER" id="PTHR30282:SF1">
    <property type="entry name" value="ABGT FAMILY TRANSPORTER"/>
    <property type="match status" value="1"/>
</dbReference>
<organism evidence="2 3">
    <name type="scientific">Pseudomarimonas salicorniae</name>
    <dbReference type="NCBI Taxonomy" id="2933270"/>
    <lineage>
        <taxon>Bacteria</taxon>
        <taxon>Pseudomonadati</taxon>
        <taxon>Pseudomonadota</taxon>
        <taxon>Gammaproteobacteria</taxon>
        <taxon>Lysobacterales</taxon>
        <taxon>Lysobacteraceae</taxon>
        <taxon>Pseudomarimonas</taxon>
    </lineage>
</organism>
<keyword evidence="1" id="KW-0472">Membrane</keyword>
<feature type="transmembrane region" description="Helical" evidence="1">
    <location>
        <begin position="66"/>
        <end position="83"/>
    </location>
</feature>
<feature type="transmembrane region" description="Helical" evidence="1">
    <location>
        <begin position="89"/>
        <end position="105"/>
    </location>
</feature>
<keyword evidence="1" id="KW-1133">Transmembrane helix</keyword>
<feature type="transmembrane region" description="Helical" evidence="1">
    <location>
        <begin position="396"/>
        <end position="417"/>
    </location>
</feature>
<name>A0ABT0GIP3_9GAMM</name>
<dbReference type="InterPro" id="IPR004697">
    <property type="entry name" value="AbgT"/>
</dbReference>
<dbReference type="Proteomes" id="UP001431449">
    <property type="component" value="Unassembled WGS sequence"/>
</dbReference>
<comment type="caution">
    <text evidence="2">The sequence shown here is derived from an EMBL/GenBank/DDBJ whole genome shotgun (WGS) entry which is preliminary data.</text>
</comment>
<evidence type="ECO:0000313" key="3">
    <source>
        <dbReference type="Proteomes" id="UP001431449"/>
    </source>
</evidence>
<feature type="transmembrane region" description="Helical" evidence="1">
    <location>
        <begin position="168"/>
        <end position="186"/>
    </location>
</feature>
<feature type="transmembrane region" description="Helical" evidence="1">
    <location>
        <begin position="315"/>
        <end position="337"/>
    </location>
</feature>
<feature type="transmembrane region" description="Helical" evidence="1">
    <location>
        <begin position="31"/>
        <end position="54"/>
    </location>
</feature>
<feature type="transmembrane region" description="Helical" evidence="1">
    <location>
        <begin position="485"/>
        <end position="510"/>
    </location>
</feature>
<dbReference type="EMBL" id="JALNMH010000007">
    <property type="protein sequence ID" value="MCK7593892.1"/>
    <property type="molecule type" value="Genomic_DNA"/>
</dbReference>
<feature type="transmembrane region" description="Helical" evidence="1">
    <location>
        <begin position="454"/>
        <end position="473"/>
    </location>
</feature>
<sequence length="525" mass="55343">MSEATLDPPRGLVARALDWVERVGNKLPDPAVLFLLLMIVVWVASWLLSGMSFAEIDPRTGKAITINNLLAGSALTGFMAQMVSTFVNFPPLGVVLVAMLGLGVAEHTGFINAALRALLSVTPRMLLTPALIGVGILSHIAVDAGYVLVIPLGAVIFYAAGRHPLAGIAAAFAGVSGGFSATFFLPSSLDPLLSGLTQSAAHLIDPSVVVNPLNNFYFTSASTLLIMLVGWFLTDRVIEPRLTKTKVDGDPAGLPKMDDLTAAEKRGLAWAIGAMALTAALFILTLLPETSPWRAPAGTPLLAGQSDLLVSQAPLMQSIVPLIFIFFLVPGVMYGYVSGSAKSHRDIIAGMAKAMSGMGYYVVMAFFCAQFIYAFGQSNLGALLAIKGANLLQTMGLPMSMTLVGIVLLSGFVNLLVGSASAKWALIGAIMVPMLMQLGVSPDLTQAAYRVGDSSTNIITPLLPYFPLIVVFCRKYVQNSGIGTLVALMLPYSVTLLVIWTTFLIGFWALGIPLGVGATYSYPAG</sequence>
<accession>A0ABT0GIP3</accession>
<feature type="transmembrane region" description="Helical" evidence="1">
    <location>
        <begin position="144"/>
        <end position="161"/>
    </location>
</feature>
<dbReference type="RefSeq" id="WP_248208545.1">
    <property type="nucleotide sequence ID" value="NZ_JALNMH010000007.1"/>
</dbReference>
<feature type="transmembrane region" description="Helical" evidence="1">
    <location>
        <begin position="216"/>
        <end position="234"/>
    </location>
</feature>
<evidence type="ECO:0000256" key="1">
    <source>
        <dbReference type="SAM" id="Phobius"/>
    </source>
</evidence>
<proteinExistence type="predicted"/>
<feature type="transmembrane region" description="Helical" evidence="1">
    <location>
        <begin position="358"/>
        <end position="376"/>
    </location>
</feature>
<dbReference type="PANTHER" id="PTHR30282">
    <property type="entry name" value="P-AMINOBENZOYL GLUTAMATE TRANSPORTER"/>
    <property type="match status" value="1"/>
</dbReference>
<keyword evidence="3" id="KW-1185">Reference proteome</keyword>
<dbReference type="Pfam" id="PF03806">
    <property type="entry name" value="ABG_transport"/>
    <property type="match status" value="1"/>
</dbReference>
<evidence type="ECO:0000313" key="2">
    <source>
        <dbReference type="EMBL" id="MCK7593892.1"/>
    </source>
</evidence>
<protein>
    <submittedName>
        <fullName evidence="2">AbgT family transporter</fullName>
    </submittedName>
</protein>
<feature type="transmembrane region" description="Helical" evidence="1">
    <location>
        <begin position="424"/>
        <end position="442"/>
    </location>
</feature>
<reference evidence="2" key="1">
    <citation type="submission" date="2022-04" db="EMBL/GenBank/DDBJ databases">
        <title>Lysobacter sp. CAU 1642 isolated from sea sand.</title>
        <authorList>
            <person name="Kim W."/>
        </authorList>
    </citation>
    <scope>NUCLEOTIDE SEQUENCE</scope>
    <source>
        <strain evidence="2">CAU 1642</strain>
    </source>
</reference>
<gene>
    <name evidence="2" type="ORF">M0G41_09435</name>
</gene>